<dbReference type="SUPFAM" id="SSF52402">
    <property type="entry name" value="Adenine nucleotide alpha hydrolases-like"/>
    <property type="match status" value="1"/>
</dbReference>
<dbReference type="InterPro" id="IPR014729">
    <property type="entry name" value="Rossmann-like_a/b/a_fold"/>
</dbReference>
<feature type="compositionally biased region" description="Polar residues" evidence="1">
    <location>
        <begin position="415"/>
        <end position="428"/>
    </location>
</feature>
<feature type="compositionally biased region" description="Low complexity" evidence="1">
    <location>
        <begin position="368"/>
        <end position="404"/>
    </location>
</feature>
<feature type="compositionally biased region" description="Low complexity" evidence="1">
    <location>
        <begin position="21"/>
        <end position="39"/>
    </location>
</feature>
<dbReference type="GO" id="GO:0016787">
    <property type="term" value="F:hydrolase activity"/>
    <property type="evidence" value="ECO:0007669"/>
    <property type="project" value="UniProtKB-KW"/>
</dbReference>
<evidence type="ECO:0000256" key="1">
    <source>
        <dbReference type="SAM" id="MobiDB-lite"/>
    </source>
</evidence>
<dbReference type="PROSITE" id="PS00108">
    <property type="entry name" value="PROTEIN_KINASE_ST"/>
    <property type="match status" value="1"/>
</dbReference>
<dbReference type="InterPro" id="IPR046958">
    <property type="entry name" value="RBK1/2/STUNTED"/>
</dbReference>
<dbReference type="PROSITE" id="PS50011">
    <property type="entry name" value="PROTEIN_KINASE_DOM"/>
    <property type="match status" value="1"/>
</dbReference>
<gene>
    <name evidence="2" type="ORF">ZEAMMB73_Zm00001d012882</name>
</gene>
<dbReference type="PANTHER" id="PTHR47987:SF5">
    <property type="entry name" value="PROTEIN KINASE DOMAIN-CONTAINING PROTEIN"/>
    <property type="match status" value="1"/>
</dbReference>
<dbReference type="Gene3D" id="1.10.510.10">
    <property type="entry name" value="Transferase(Phosphotransferase) domain 1"/>
    <property type="match status" value="1"/>
</dbReference>
<feature type="region of interest" description="Disordered" evidence="1">
    <location>
        <begin position="298"/>
        <end position="450"/>
    </location>
</feature>
<dbReference type="PANTHER" id="PTHR47987">
    <property type="entry name" value="OS08G0249100 PROTEIN"/>
    <property type="match status" value="1"/>
</dbReference>
<feature type="compositionally biased region" description="Acidic residues" evidence="1">
    <location>
        <begin position="40"/>
        <end position="49"/>
    </location>
</feature>
<dbReference type="Gene3D" id="3.30.200.20">
    <property type="entry name" value="Phosphorylase Kinase, domain 1"/>
    <property type="match status" value="1"/>
</dbReference>
<dbReference type="InParanoid" id="A0A1D6GDM7"/>
<dbReference type="FunCoup" id="A0A1D6GDM7">
    <property type="interactions" value="48"/>
</dbReference>
<sequence>MKVSSRKKPPPQQQREETEEQGSSGAAEAMDAAAAAAVQEEAEAEAEAEAEGRTVLVGVRADAESRALLTWVLVNVAAPLDRVVAVHVAPPSAAEAVDFDAMLAVYEGFCNLKQINLNLKICKDSSVRKALVREASLFGAAKVVLGVAKKRRAISSSHSVAKYCAKKLPAKCAVLAVSNGKIEFRRESSVHPGKVSAEVLPCGDDEMYCVVPFRARQAKGGALSLQENKDDGEGDATRDFGTKGSELENLSTDQVEIDADPSSTNAEESTVKQGDEISELPGKGASVLYCVLPERSSGSVASTSSRQDQDSVDLPSEGAGELYCLLPPRNGHSVRSIGDSKRSNASQKDDKPANPSLEGDGDLYCRLPRTGRPGRNSGGSNRSAGIRGAVRRSSSFSSDIHLSSETSPIKKDGSVSMTATERSSSAVSTEAEDSPKYTARTAETPSSSPMSLRRMILKPSVDAIHEFVTEVETVTSLQHENIVALRGFSFENYNLVLAYDYMPRGSLDKALHGKNDGTEFLVWERRIKIAIDIARALEFLHLGGVTQSVIHGDVKSSNILLSEDFGARLCDFGLAKRVSASTPHLTCTDITGTFGYMAPEYFSHGEVNEKIDVYAFGVVLLEIVSGRRPITPGSAKGQESLVGWAKPLLSSGGIKHLVDPFLGNDYDCDEMERMTLAASLCTRTSWHSRPEMSLVLKLLQGDDETMGWARSASFDGSDEEAIAAGPDLNMQSHLSLALLGVDADDTLSRCSSTERTSADGYWSRSSSFD</sequence>
<dbReference type="STRING" id="4577.A0A1D6GDM7"/>
<feature type="region of interest" description="Disordered" evidence="1">
    <location>
        <begin position="222"/>
        <end position="278"/>
    </location>
</feature>
<dbReference type="SMART" id="SM00220">
    <property type="entry name" value="S_TKc"/>
    <property type="match status" value="1"/>
</dbReference>
<dbReference type="ExpressionAtlas" id="A0A1D6GDM7">
    <property type="expression patterns" value="baseline and differential"/>
</dbReference>
<feature type="compositionally biased region" description="Polar residues" evidence="1">
    <location>
        <begin position="441"/>
        <end position="450"/>
    </location>
</feature>
<protein>
    <submittedName>
        <fullName evidence="2">Protein kinase protein with adenine nucleotide alpha hydrolase-like domain</fullName>
    </submittedName>
</protein>
<dbReference type="InterPro" id="IPR000719">
    <property type="entry name" value="Prot_kinase_dom"/>
</dbReference>
<dbReference type="SUPFAM" id="SSF56112">
    <property type="entry name" value="Protein kinase-like (PK-like)"/>
    <property type="match status" value="1"/>
</dbReference>
<dbReference type="InterPro" id="IPR011009">
    <property type="entry name" value="Kinase-like_dom_sf"/>
</dbReference>
<dbReference type="Pfam" id="PF00069">
    <property type="entry name" value="Pkinase"/>
    <property type="match status" value="1"/>
</dbReference>
<keyword evidence="2" id="KW-0378">Hydrolase</keyword>
<proteinExistence type="predicted"/>
<keyword evidence="2" id="KW-0418">Kinase</keyword>
<dbReference type="EMBL" id="CM000781">
    <property type="protein sequence ID" value="AQK61726.1"/>
    <property type="molecule type" value="Genomic_DNA"/>
</dbReference>
<dbReference type="AlphaFoldDB" id="A0A1D6GDM7"/>
<accession>A0A1D6GDM7</accession>
<dbReference type="Gene3D" id="3.40.50.620">
    <property type="entry name" value="HUPs"/>
    <property type="match status" value="1"/>
</dbReference>
<keyword evidence="2" id="KW-0808">Transferase</keyword>
<feature type="compositionally biased region" description="Basic and acidic residues" evidence="1">
    <location>
        <begin position="227"/>
        <end position="241"/>
    </location>
</feature>
<organism evidence="2">
    <name type="scientific">Zea mays</name>
    <name type="common">Maize</name>
    <dbReference type="NCBI Taxonomy" id="4577"/>
    <lineage>
        <taxon>Eukaryota</taxon>
        <taxon>Viridiplantae</taxon>
        <taxon>Streptophyta</taxon>
        <taxon>Embryophyta</taxon>
        <taxon>Tracheophyta</taxon>
        <taxon>Spermatophyta</taxon>
        <taxon>Magnoliopsida</taxon>
        <taxon>Liliopsida</taxon>
        <taxon>Poales</taxon>
        <taxon>Poaceae</taxon>
        <taxon>PACMAD clade</taxon>
        <taxon>Panicoideae</taxon>
        <taxon>Andropogonodae</taxon>
        <taxon>Andropogoneae</taxon>
        <taxon>Tripsacinae</taxon>
        <taxon>Zea</taxon>
    </lineage>
</organism>
<dbReference type="InterPro" id="IPR008271">
    <property type="entry name" value="Ser/Thr_kinase_AS"/>
</dbReference>
<feature type="compositionally biased region" description="Basic and acidic residues" evidence="1">
    <location>
        <begin position="338"/>
        <end position="352"/>
    </location>
</feature>
<dbReference type="FunFam" id="1.10.510.10:FF:000284">
    <property type="entry name" value="Putative receptor-like serine/threonine-protein kinase"/>
    <property type="match status" value="1"/>
</dbReference>
<dbReference type="GO" id="GO:0004672">
    <property type="term" value="F:protein kinase activity"/>
    <property type="evidence" value="ECO:0007669"/>
    <property type="project" value="InterPro"/>
</dbReference>
<dbReference type="SMR" id="A0A1D6GDM7"/>
<name>A0A1D6GDM7_MAIZE</name>
<dbReference type="GO" id="GO:0005524">
    <property type="term" value="F:ATP binding"/>
    <property type="evidence" value="ECO:0007669"/>
    <property type="project" value="InterPro"/>
</dbReference>
<feature type="region of interest" description="Disordered" evidence="1">
    <location>
        <begin position="1"/>
        <end position="49"/>
    </location>
</feature>
<evidence type="ECO:0000313" key="2">
    <source>
        <dbReference type="EMBL" id="AQK61726.1"/>
    </source>
</evidence>
<reference evidence="2" key="1">
    <citation type="submission" date="2015-12" db="EMBL/GenBank/DDBJ databases">
        <title>Update maize B73 reference genome by single molecule sequencing technologies.</title>
        <authorList>
            <consortium name="Maize Genome Sequencing Project"/>
            <person name="Ware D."/>
        </authorList>
    </citation>
    <scope>NUCLEOTIDE SEQUENCE</scope>
    <source>
        <tissue evidence="2">Seedling</tissue>
    </source>
</reference>